<evidence type="ECO:0000313" key="4">
    <source>
        <dbReference type="Proteomes" id="UP001245370"/>
    </source>
</evidence>
<protein>
    <submittedName>
        <fullName evidence="1">Uncharacterized protein</fullName>
    </submittedName>
</protein>
<dbReference type="RefSeq" id="WP_281808270.1">
    <property type="nucleotide sequence ID" value="NZ_BSDO01000004.1"/>
</dbReference>
<dbReference type="AlphaFoldDB" id="A0A9W6FKL0"/>
<evidence type="ECO:0000313" key="1">
    <source>
        <dbReference type="EMBL" id="GLI23431.1"/>
    </source>
</evidence>
<comment type="caution">
    <text evidence="1">The sequence shown here is derived from an EMBL/GenBank/DDBJ whole genome shotgun (WGS) entry which is preliminary data.</text>
</comment>
<dbReference type="Proteomes" id="UP001144397">
    <property type="component" value="Unassembled WGS sequence"/>
</dbReference>
<accession>A0A9W6FKL0</accession>
<proteinExistence type="predicted"/>
<keyword evidence="4" id="KW-1185">Reference proteome</keyword>
<sequence>MAKNDPVQQSLDLYASLMDEVKVRIGAINQLLAHPLLFPFPIRREFGFLQLRMICELVALGCLVAHEDIKATQSSDLRKKYAADEIINRLSDLHSDFFPTPHVRTENGRLNNITPKTEPYLTKDEMIKLVRECGDILHKGSLKKLIKPKYPIKYEIDDLVLYTNKLIRLLESHHINRLDGRIILCILKTSTNGDVSVAIAEPLSTTLQNES</sequence>
<evidence type="ECO:0000313" key="2">
    <source>
        <dbReference type="EMBL" id="MDR6334551.1"/>
    </source>
</evidence>
<organism evidence="1 3">
    <name type="scientific">Xanthobacter flavus</name>
    <dbReference type="NCBI Taxonomy" id="281"/>
    <lineage>
        <taxon>Bacteria</taxon>
        <taxon>Pseudomonadati</taxon>
        <taxon>Pseudomonadota</taxon>
        <taxon>Alphaproteobacteria</taxon>
        <taxon>Hyphomicrobiales</taxon>
        <taxon>Xanthobacteraceae</taxon>
        <taxon>Xanthobacter</taxon>
    </lineage>
</organism>
<dbReference type="EMBL" id="JAVDPY010000005">
    <property type="protein sequence ID" value="MDR6334551.1"/>
    <property type="molecule type" value="Genomic_DNA"/>
</dbReference>
<dbReference type="GeneID" id="95763891"/>
<evidence type="ECO:0000313" key="3">
    <source>
        <dbReference type="Proteomes" id="UP001144397"/>
    </source>
</evidence>
<name>A0A9W6FKL0_XANFL</name>
<dbReference type="EMBL" id="BSDO01000004">
    <property type="protein sequence ID" value="GLI23431.1"/>
    <property type="molecule type" value="Genomic_DNA"/>
</dbReference>
<reference evidence="2 4" key="2">
    <citation type="submission" date="2023-07" db="EMBL/GenBank/DDBJ databases">
        <title>Genomic Encyclopedia of Type Strains, Phase IV (KMG-IV): sequencing the most valuable type-strain genomes for metagenomic binning, comparative biology and taxonomic classification.</title>
        <authorList>
            <person name="Goeker M."/>
        </authorList>
    </citation>
    <scope>NUCLEOTIDE SEQUENCE [LARGE SCALE GENOMIC DNA]</scope>
    <source>
        <strain evidence="2 4">DSM 338</strain>
    </source>
</reference>
<dbReference type="Proteomes" id="UP001245370">
    <property type="component" value="Unassembled WGS sequence"/>
</dbReference>
<reference evidence="1" key="1">
    <citation type="submission" date="2022-12" db="EMBL/GenBank/DDBJ databases">
        <title>Reference genome sequencing for broad-spectrum identification of bacterial and archaeal isolates by mass spectrometry.</title>
        <authorList>
            <person name="Sekiguchi Y."/>
            <person name="Tourlousse D.M."/>
        </authorList>
    </citation>
    <scope>NUCLEOTIDE SEQUENCE</scope>
    <source>
        <strain evidence="1">301</strain>
    </source>
</reference>
<gene>
    <name evidence="2" type="ORF">GGQ86_003033</name>
    <name evidence="1" type="ORF">XFLAVUS301_31050</name>
</gene>